<dbReference type="SUPFAM" id="SSF54637">
    <property type="entry name" value="Thioesterase/thiol ester dehydrase-isomerase"/>
    <property type="match status" value="1"/>
</dbReference>
<dbReference type="Pfam" id="PF01575">
    <property type="entry name" value="MaoC_dehydratas"/>
    <property type="match status" value="1"/>
</dbReference>
<dbReference type="InterPro" id="IPR002539">
    <property type="entry name" value="MaoC-like_dom"/>
</dbReference>
<dbReference type="InterPro" id="IPR029069">
    <property type="entry name" value="HotDog_dom_sf"/>
</dbReference>
<protein>
    <submittedName>
        <fullName evidence="2">MaoC family dehydratase</fullName>
    </submittedName>
</protein>
<name>A0AAP9SV84_BACFG</name>
<feature type="domain" description="MaoC-like" evidence="1">
    <location>
        <begin position="17"/>
        <end position="102"/>
    </location>
</feature>
<organism evidence="2 3">
    <name type="scientific">Bacteroides fragilis</name>
    <dbReference type="NCBI Taxonomy" id="817"/>
    <lineage>
        <taxon>Bacteria</taxon>
        <taxon>Pseudomonadati</taxon>
        <taxon>Bacteroidota</taxon>
        <taxon>Bacteroidia</taxon>
        <taxon>Bacteroidales</taxon>
        <taxon>Bacteroidaceae</taxon>
        <taxon>Bacteroides</taxon>
    </lineage>
</organism>
<dbReference type="Gene3D" id="3.10.129.10">
    <property type="entry name" value="Hotdog Thioesterase"/>
    <property type="match status" value="1"/>
</dbReference>
<dbReference type="GO" id="GO:0019171">
    <property type="term" value="F:(3R)-hydroxyacyl-[acyl-carrier-protein] dehydratase activity"/>
    <property type="evidence" value="ECO:0007669"/>
    <property type="project" value="TreeGrafter"/>
</dbReference>
<dbReference type="PANTHER" id="PTHR43437:SF3">
    <property type="entry name" value="HYDROXYACYL-THIOESTER DEHYDRATASE TYPE 2, MITOCHONDRIAL"/>
    <property type="match status" value="1"/>
</dbReference>
<dbReference type="CDD" id="cd03441">
    <property type="entry name" value="R_hydratase_like"/>
    <property type="match status" value="1"/>
</dbReference>
<dbReference type="EMBL" id="CP054003">
    <property type="protein sequence ID" value="QKH84383.1"/>
    <property type="molecule type" value="Genomic_DNA"/>
</dbReference>
<dbReference type="AlphaFoldDB" id="A0AAP9SV84"/>
<dbReference type="Proteomes" id="UP000501467">
    <property type="component" value="Chromosome"/>
</dbReference>
<dbReference type="PANTHER" id="PTHR43437">
    <property type="entry name" value="HYDROXYACYL-THIOESTER DEHYDRATASE TYPE 2, MITOCHONDRIAL-RELATED"/>
    <property type="match status" value="1"/>
</dbReference>
<dbReference type="RefSeq" id="WP_005776303.1">
    <property type="nucleotide sequence ID" value="NZ_CP054003.1"/>
</dbReference>
<proteinExistence type="predicted"/>
<gene>
    <name evidence="2" type="ORF">FOC69_08440</name>
</gene>
<dbReference type="GO" id="GO:0006633">
    <property type="term" value="P:fatty acid biosynthetic process"/>
    <property type="evidence" value="ECO:0007669"/>
    <property type="project" value="TreeGrafter"/>
</dbReference>
<evidence type="ECO:0000313" key="3">
    <source>
        <dbReference type="Proteomes" id="UP000501467"/>
    </source>
</evidence>
<dbReference type="InterPro" id="IPR050965">
    <property type="entry name" value="UPF0336/Enoyl-CoA_hydratase"/>
</dbReference>
<accession>A0AAP9SV84</accession>
<sequence length="126" mass="14196">MGGVKRSFIVSLAVYTAFQQCSGDYNPLHTDEEFARGKGFPERVMYGNILNAFVSMLIGECLPTKNVIIHSQDIQYKKSVYLNDVLWAELSVEGVHESVNTVEFKFVFKNQHEKVVSKGHVQIGVI</sequence>
<reference evidence="2 3" key="1">
    <citation type="submission" date="2020-05" db="EMBL/GenBank/DDBJ databases">
        <title>FDA dAtabase for Regulatory Grade micrObial Sequences (FDA-ARGOS): Supporting development and validation of Infectious Disease Dx tests.</title>
        <authorList>
            <person name="Bojja K."/>
            <person name="Kessler A."/>
            <person name="Tallon L."/>
            <person name="Sadzewicz L."/>
            <person name="Zhao X."/>
            <person name="Vavikolanu K."/>
            <person name="Mehta A."/>
            <person name="Aluvathingal J."/>
            <person name="Nadendla S."/>
            <person name="Myers T."/>
            <person name="Yan Y."/>
            <person name="Sichtig H."/>
        </authorList>
    </citation>
    <scope>NUCLEOTIDE SEQUENCE [LARGE SCALE GENOMIC DNA]</scope>
    <source>
        <strain evidence="2 3">FDAARGOS_763</strain>
    </source>
</reference>
<evidence type="ECO:0000259" key="1">
    <source>
        <dbReference type="Pfam" id="PF01575"/>
    </source>
</evidence>
<evidence type="ECO:0000313" key="2">
    <source>
        <dbReference type="EMBL" id="QKH84383.1"/>
    </source>
</evidence>